<dbReference type="Proteomes" id="UP000011599">
    <property type="component" value="Unassembled WGS sequence"/>
</dbReference>
<proteinExistence type="predicted"/>
<evidence type="ECO:0000256" key="1">
    <source>
        <dbReference type="SAM" id="MobiDB-lite"/>
    </source>
</evidence>
<comment type="caution">
    <text evidence="2">The sequence shown here is derived from an EMBL/GenBank/DDBJ whole genome shotgun (WGS) entry which is preliminary data.</text>
</comment>
<evidence type="ECO:0000313" key="2">
    <source>
        <dbReference type="EMBL" id="ELY36289.1"/>
    </source>
</evidence>
<keyword evidence="3" id="KW-1185">Reference proteome</keyword>
<organism evidence="2 3">
    <name type="scientific">Natronorubrum tibetense GA33</name>
    <dbReference type="NCBI Taxonomy" id="1114856"/>
    <lineage>
        <taxon>Archaea</taxon>
        <taxon>Methanobacteriati</taxon>
        <taxon>Methanobacteriota</taxon>
        <taxon>Stenosarchaea group</taxon>
        <taxon>Halobacteria</taxon>
        <taxon>Halobacteriales</taxon>
        <taxon>Natrialbaceae</taxon>
        <taxon>Natronorubrum</taxon>
    </lineage>
</organism>
<dbReference type="AlphaFoldDB" id="L9VGS4"/>
<gene>
    <name evidence="2" type="ORF">C496_22084</name>
</gene>
<name>L9VGS4_9EURY</name>
<protein>
    <submittedName>
        <fullName evidence="2">Uncharacterized protein</fullName>
    </submittedName>
</protein>
<feature type="region of interest" description="Disordered" evidence="1">
    <location>
        <begin position="57"/>
        <end position="76"/>
    </location>
</feature>
<dbReference type="EMBL" id="AOHW01000052">
    <property type="protein sequence ID" value="ELY36289.1"/>
    <property type="molecule type" value="Genomic_DNA"/>
</dbReference>
<accession>L9VGS4</accession>
<sequence length="76" mass="8189">MSAPGVLLLSGVAGSILYTLVIDGNRSELVPLEAVIDSVLIGCRTPQLRYCVEPLRDEPSDDRPRQLKARSVVAVV</sequence>
<reference evidence="2 3" key="1">
    <citation type="journal article" date="2014" name="PLoS Genet.">
        <title>Phylogenetically driven sequencing of extremely halophilic archaea reveals strategies for static and dynamic osmo-response.</title>
        <authorList>
            <person name="Becker E.A."/>
            <person name="Seitzer P.M."/>
            <person name="Tritt A."/>
            <person name="Larsen D."/>
            <person name="Krusor M."/>
            <person name="Yao A.I."/>
            <person name="Wu D."/>
            <person name="Madern D."/>
            <person name="Eisen J.A."/>
            <person name="Darling A.E."/>
            <person name="Facciotti M.T."/>
        </authorList>
    </citation>
    <scope>NUCLEOTIDE SEQUENCE [LARGE SCALE GENOMIC DNA]</scope>
    <source>
        <strain evidence="2 3">GA33</strain>
    </source>
</reference>
<evidence type="ECO:0000313" key="3">
    <source>
        <dbReference type="Proteomes" id="UP000011599"/>
    </source>
</evidence>